<dbReference type="Proteomes" id="UP000054337">
    <property type="component" value="Unassembled WGS sequence"/>
</dbReference>
<name>W7E1N9_BIPV3</name>
<feature type="region of interest" description="Disordered" evidence="1">
    <location>
        <begin position="1"/>
        <end position="41"/>
    </location>
</feature>
<accession>W7E1N9</accession>
<gene>
    <name evidence="2" type="ORF">COCVIDRAFT_115270</name>
</gene>
<proteinExistence type="predicted"/>
<feature type="compositionally biased region" description="Polar residues" evidence="1">
    <location>
        <begin position="21"/>
        <end position="41"/>
    </location>
</feature>
<dbReference type="GeneID" id="26250712"/>
<dbReference type="AlphaFoldDB" id="W7E1N9"/>
<dbReference type="HOGENOM" id="CLU_3013870_0_0_1"/>
<evidence type="ECO:0000313" key="2">
    <source>
        <dbReference type="EMBL" id="EUN20929.1"/>
    </source>
</evidence>
<protein>
    <submittedName>
        <fullName evidence="2">Uncharacterized protein</fullName>
    </submittedName>
</protein>
<keyword evidence="3" id="KW-1185">Reference proteome</keyword>
<organism evidence="2 3">
    <name type="scientific">Bipolaris victoriae (strain FI3)</name>
    <name type="common">Victoria blight of oats agent</name>
    <name type="synonym">Cochliobolus victoriae</name>
    <dbReference type="NCBI Taxonomy" id="930091"/>
    <lineage>
        <taxon>Eukaryota</taxon>
        <taxon>Fungi</taxon>
        <taxon>Dikarya</taxon>
        <taxon>Ascomycota</taxon>
        <taxon>Pezizomycotina</taxon>
        <taxon>Dothideomycetes</taxon>
        <taxon>Pleosporomycetidae</taxon>
        <taxon>Pleosporales</taxon>
        <taxon>Pleosporineae</taxon>
        <taxon>Pleosporaceae</taxon>
        <taxon>Bipolaris</taxon>
    </lineage>
</organism>
<sequence>MPGVTGVADSGRGADVDPRRPTSSLERNHLSPQTCRSSSTTIYTRPASLSRYWFH</sequence>
<evidence type="ECO:0000256" key="1">
    <source>
        <dbReference type="SAM" id="MobiDB-lite"/>
    </source>
</evidence>
<dbReference type="RefSeq" id="XP_014550503.1">
    <property type="nucleotide sequence ID" value="XM_014695017.1"/>
</dbReference>
<evidence type="ECO:0000313" key="3">
    <source>
        <dbReference type="Proteomes" id="UP000054337"/>
    </source>
</evidence>
<dbReference type="EMBL" id="KI968875">
    <property type="protein sequence ID" value="EUN20929.1"/>
    <property type="molecule type" value="Genomic_DNA"/>
</dbReference>
<reference evidence="2 3" key="1">
    <citation type="journal article" date="2013" name="PLoS Genet.">
        <title>Comparative genome structure, secondary metabolite, and effector coding capacity across Cochliobolus pathogens.</title>
        <authorList>
            <person name="Condon B.J."/>
            <person name="Leng Y."/>
            <person name="Wu D."/>
            <person name="Bushley K.E."/>
            <person name="Ohm R.A."/>
            <person name="Otillar R."/>
            <person name="Martin J."/>
            <person name="Schackwitz W."/>
            <person name="Grimwood J."/>
            <person name="MohdZainudin N."/>
            <person name="Xue C."/>
            <person name="Wang R."/>
            <person name="Manning V.A."/>
            <person name="Dhillon B."/>
            <person name="Tu Z.J."/>
            <person name="Steffenson B.J."/>
            <person name="Salamov A."/>
            <person name="Sun H."/>
            <person name="Lowry S."/>
            <person name="LaButti K."/>
            <person name="Han J."/>
            <person name="Copeland A."/>
            <person name="Lindquist E."/>
            <person name="Barry K."/>
            <person name="Schmutz J."/>
            <person name="Baker S.E."/>
            <person name="Ciuffetti L.M."/>
            <person name="Grigoriev I.V."/>
            <person name="Zhong S."/>
            <person name="Turgeon B.G."/>
        </authorList>
    </citation>
    <scope>NUCLEOTIDE SEQUENCE [LARGE SCALE GENOMIC DNA]</scope>
    <source>
        <strain evidence="2 3">FI3</strain>
    </source>
</reference>